<dbReference type="NCBIfam" id="NF002834">
    <property type="entry name" value="PRK03011.1-5"/>
    <property type="match status" value="1"/>
</dbReference>
<keyword evidence="7 9" id="KW-0067">ATP-binding</keyword>
<evidence type="ECO:0000256" key="1">
    <source>
        <dbReference type="ARBA" id="ARBA00004496"/>
    </source>
</evidence>
<dbReference type="Proteomes" id="UP000190890">
    <property type="component" value="Unassembled WGS sequence"/>
</dbReference>
<dbReference type="PANTHER" id="PTHR21060">
    <property type="entry name" value="ACETATE KINASE"/>
    <property type="match status" value="1"/>
</dbReference>
<dbReference type="NCBIfam" id="TIGR02707">
    <property type="entry name" value="butyr_kinase"/>
    <property type="match status" value="1"/>
</dbReference>
<keyword evidence="6 9" id="KW-0418">Kinase</keyword>
<dbReference type="Pfam" id="PF00871">
    <property type="entry name" value="Acetate_kinase"/>
    <property type="match status" value="1"/>
</dbReference>
<dbReference type="GO" id="GO:0005524">
    <property type="term" value="F:ATP binding"/>
    <property type="evidence" value="ECO:0007669"/>
    <property type="project" value="UniProtKB-KW"/>
</dbReference>
<evidence type="ECO:0000256" key="7">
    <source>
        <dbReference type="ARBA" id="ARBA00022840"/>
    </source>
</evidence>
<evidence type="ECO:0000256" key="9">
    <source>
        <dbReference type="HAMAP-Rule" id="MF_00542"/>
    </source>
</evidence>
<dbReference type="CDD" id="cd24011">
    <property type="entry name" value="ASKHA_NBD_BK"/>
    <property type="match status" value="1"/>
</dbReference>
<organism evidence="11 12">
    <name type="scientific">Clostridium puniceum</name>
    <dbReference type="NCBI Taxonomy" id="29367"/>
    <lineage>
        <taxon>Bacteria</taxon>
        <taxon>Bacillati</taxon>
        <taxon>Bacillota</taxon>
        <taxon>Clostridia</taxon>
        <taxon>Eubacteriales</taxon>
        <taxon>Clostridiaceae</taxon>
        <taxon>Clostridium</taxon>
    </lineage>
</organism>
<dbReference type="EMBL" id="LZZM01000125">
    <property type="protein sequence ID" value="OOM78543.1"/>
    <property type="molecule type" value="Genomic_DNA"/>
</dbReference>
<dbReference type="GO" id="GO:0005737">
    <property type="term" value="C:cytoplasm"/>
    <property type="evidence" value="ECO:0007669"/>
    <property type="project" value="UniProtKB-SubCell"/>
</dbReference>
<dbReference type="InterPro" id="IPR023865">
    <property type="entry name" value="Aliphatic_acid_kinase_CS"/>
</dbReference>
<comment type="catalytic activity">
    <reaction evidence="8 9">
        <text>butanoate + ATP = butanoyl phosphate + ADP</text>
        <dbReference type="Rhea" id="RHEA:13585"/>
        <dbReference type="ChEBI" id="CHEBI:17968"/>
        <dbReference type="ChEBI" id="CHEBI:30616"/>
        <dbReference type="ChEBI" id="CHEBI:58079"/>
        <dbReference type="ChEBI" id="CHEBI:456216"/>
        <dbReference type="EC" id="2.7.2.7"/>
    </reaction>
</comment>
<dbReference type="InterPro" id="IPR011245">
    <property type="entry name" value="Butyrate_kin"/>
</dbReference>
<dbReference type="InterPro" id="IPR000890">
    <property type="entry name" value="Aliphatic_acid_kin_short-chain"/>
</dbReference>
<dbReference type="GO" id="GO:0047761">
    <property type="term" value="F:butyrate kinase activity"/>
    <property type="evidence" value="ECO:0007669"/>
    <property type="project" value="UniProtKB-UniRule"/>
</dbReference>
<keyword evidence="12" id="KW-1185">Reference proteome</keyword>
<accession>A0A1S8TL85</accession>
<dbReference type="RefSeq" id="WP_077847063.1">
    <property type="nucleotide sequence ID" value="NZ_LZZM01000125.1"/>
</dbReference>
<proteinExistence type="inferred from homology"/>
<reference evidence="11 12" key="1">
    <citation type="submission" date="2016-05" db="EMBL/GenBank/DDBJ databases">
        <title>Microbial solvent formation.</title>
        <authorList>
            <person name="Poehlein A."/>
            <person name="Montoya Solano J.D."/>
            <person name="Flitsch S."/>
            <person name="Krabben P."/>
            <person name="Duerre P."/>
            <person name="Daniel R."/>
        </authorList>
    </citation>
    <scope>NUCLEOTIDE SEQUENCE [LARGE SCALE GENOMIC DNA]</scope>
    <source>
        <strain evidence="11 12">DSM 2619</strain>
    </source>
</reference>
<comment type="subcellular location">
    <subcellularLocation>
        <location evidence="1 9">Cytoplasm</location>
    </subcellularLocation>
</comment>
<keyword evidence="5 9" id="KW-0547">Nucleotide-binding</keyword>
<dbReference type="PRINTS" id="PR00471">
    <property type="entry name" value="ACETATEKNASE"/>
</dbReference>
<evidence type="ECO:0000256" key="5">
    <source>
        <dbReference type="ARBA" id="ARBA00022741"/>
    </source>
</evidence>
<dbReference type="GO" id="GO:0008776">
    <property type="term" value="F:acetate kinase activity"/>
    <property type="evidence" value="ECO:0007669"/>
    <property type="project" value="TreeGrafter"/>
</dbReference>
<dbReference type="OrthoDB" id="9771859at2"/>
<protein>
    <recommendedName>
        <fullName evidence="9">Probable butyrate kinase</fullName>
        <shortName evidence="9">BK</shortName>
        <ecNumber evidence="9">2.7.2.7</ecNumber>
    </recommendedName>
    <alternativeName>
        <fullName evidence="9">Branched-chain carboxylic acid kinase</fullName>
    </alternativeName>
</protein>
<evidence type="ECO:0000256" key="4">
    <source>
        <dbReference type="ARBA" id="ARBA00022679"/>
    </source>
</evidence>
<comment type="similarity">
    <text evidence="2 9 10">Belongs to the acetokinase family.</text>
</comment>
<dbReference type="PIRSF" id="PIRSF036458">
    <property type="entry name" value="Butyrate_kin"/>
    <property type="match status" value="1"/>
</dbReference>
<dbReference type="PANTHER" id="PTHR21060:SF3">
    <property type="entry name" value="BUTYRATE KINASE 2-RELATED"/>
    <property type="match status" value="1"/>
</dbReference>
<comment type="caution">
    <text evidence="11">The sequence shown here is derived from an EMBL/GenBank/DDBJ whole genome shotgun (WGS) entry which is preliminary data.</text>
</comment>
<dbReference type="GO" id="GO:0006083">
    <property type="term" value="P:acetate metabolic process"/>
    <property type="evidence" value="ECO:0007669"/>
    <property type="project" value="TreeGrafter"/>
</dbReference>
<evidence type="ECO:0000256" key="8">
    <source>
        <dbReference type="ARBA" id="ARBA00048596"/>
    </source>
</evidence>
<evidence type="ECO:0000256" key="10">
    <source>
        <dbReference type="RuleBase" id="RU003835"/>
    </source>
</evidence>
<keyword evidence="3 9" id="KW-0963">Cytoplasm</keyword>
<gene>
    <name evidence="11" type="primary">buk2_3</name>
    <name evidence="9" type="synonym">buk</name>
    <name evidence="11" type="ORF">CLPUN_19050</name>
</gene>
<dbReference type="STRING" id="29367.CLPUN_19050"/>
<evidence type="ECO:0000313" key="11">
    <source>
        <dbReference type="EMBL" id="OOM78543.1"/>
    </source>
</evidence>
<evidence type="ECO:0000256" key="6">
    <source>
        <dbReference type="ARBA" id="ARBA00022777"/>
    </source>
</evidence>
<keyword evidence="4 9" id="KW-0808">Transferase</keyword>
<dbReference type="PROSITE" id="PS01075">
    <property type="entry name" value="ACETATE_KINASE_1"/>
    <property type="match status" value="1"/>
</dbReference>
<name>A0A1S8TL85_9CLOT</name>
<dbReference type="InterPro" id="IPR043129">
    <property type="entry name" value="ATPase_NBD"/>
</dbReference>
<evidence type="ECO:0000313" key="12">
    <source>
        <dbReference type="Proteomes" id="UP000190890"/>
    </source>
</evidence>
<evidence type="ECO:0000256" key="3">
    <source>
        <dbReference type="ARBA" id="ARBA00022490"/>
    </source>
</evidence>
<evidence type="ECO:0000256" key="2">
    <source>
        <dbReference type="ARBA" id="ARBA00008748"/>
    </source>
</evidence>
<dbReference type="EC" id="2.7.2.7" evidence="9"/>
<dbReference type="AlphaFoldDB" id="A0A1S8TL85"/>
<dbReference type="Gene3D" id="3.30.420.40">
    <property type="match status" value="2"/>
</dbReference>
<dbReference type="HAMAP" id="MF_00542">
    <property type="entry name" value="Butyrate_kinase"/>
    <property type="match status" value="1"/>
</dbReference>
<sequence length="356" mass="38868">MHRILVINPGSTSTKIAIYDDNTPAFVESIEHTSEELKNYETIASQYDMRKNLIMDALEKHGIEKESLTAVAARGGLLPPVKSGAYEVNEDMVWQLTYAPQNEHASNLGAIIADSIGREINVPAYIYDPVTVDELEPIARITGLPGIERKGMGHNLNMRAAAMKYSQEVNKPYKELSLIVVHLGGGITMSLHKGGKMIDMISDDEGSFSPERAGGLPAYQVIKMATSGEEDYNALMKKVRTQGGLMGYFGVTDTRIVLGKAEQGDEKAALVGEAMAHNVAKNIGKLSVVVRGKVDAIILTGGIAYSEKFTNWIKERVEFISKVVVLPGENEMEALALGTLRVLKGEEKANVFKKQM</sequence>
<dbReference type="SUPFAM" id="SSF53067">
    <property type="entry name" value="Actin-like ATPase domain"/>
    <property type="match status" value="2"/>
</dbReference>